<protein>
    <submittedName>
        <fullName evidence="2">Uncharacterized protein</fullName>
    </submittedName>
</protein>
<organism evidence="2 3">
    <name type="scientific">Epilithonimonas pallida</name>
    <dbReference type="NCBI Taxonomy" id="373671"/>
    <lineage>
        <taxon>Bacteria</taxon>
        <taxon>Pseudomonadati</taxon>
        <taxon>Bacteroidota</taxon>
        <taxon>Flavobacteriia</taxon>
        <taxon>Flavobacteriales</taxon>
        <taxon>Weeksellaceae</taxon>
        <taxon>Chryseobacterium group</taxon>
        <taxon>Epilithonimonas</taxon>
    </lineage>
</organism>
<feature type="transmembrane region" description="Helical" evidence="1">
    <location>
        <begin position="7"/>
        <end position="27"/>
    </location>
</feature>
<name>A0ABY1R550_9FLAO</name>
<keyword evidence="1" id="KW-0812">Transmembrane</keyword>
<dbReference type="RefSeq" id="WP_283416842.1">
    <property type="nucleotide sequence ID" value="NZ_FXUO01000004.1"/>
</dbReference>
<sequence>MSKTLKIILAIFGIGIIGIIIFFIVAFNSFASDMCGTKLVESKVSPNGKLKILVFSVNCGAISDFSTQISIVDSDYILKNDDVGNIFSADSDHGKAKMNKDREIIELKTRWINNNSLEIEYTENARIFKNNDERNDVQIIYKQMKD</sequence>
<dbReference type="InterPro" id="IPR035406">
    <property type="entry name" value="DUF5412"/>
</dbReference>
<dbReference type="Proteomes" id="UP001158050">
    <property type="component" value="Unassembled WGS sequence"/>
</dbReference>
<comment type="caution">
    <text evidence="2">The sequence shown here is derived from an EMBL/GenBank/DDBJ whole genome shotgun (WGS) entry which is preliminary data.</text>
</comment>
<reference evidence="2 3" key="1">
    <citation type="submission" date="2017-05" db="EMBL/GenBank/DDBJ databases">
        <authorList>
            <person name="Varghese N."/>
            <person name="Submissions S."/>
        </authorList>
    </citation>
    <scope>NUCLEOTIDE SEQUENCE [LARGE SCALE GENOMIC DNA]</scope>
    <source>
        <strain evidence="2 3">DSM 18015</strain>
    </source>
</reference>
<accession>A0ABY1R550</accession>
<dbReference type="EMBL" id="FXUO01000004">
    <property type="protein sequence ID" value="SMP93333.1"/>
    <property type="molecule type" value="Genomic_DNA"/>
</dbReference>
<gene>
    <name evidence="2" type="ORF">SAMN05421679_104410</name>
</gene>
<keyword evidence="1" id="KW-0472">Membrane</keyword>
<keyword evidence="3" id="KW-1185">Reference proteome</keyword>
<evidence type="ECO:0000313" key="2">
    <source>
        <dbReference type="EMBL" id="SMP93333.1"/>
    </source>
</evidence>
<dbReference type="Pfam" id="PF17428">
    <property type="entry name" value="DUF5412"/>
    <property type="match status" value="1"/>
</dbReference>
<proteinExistence type="predicted"/>
<evidence type="ECO:0000256" key="1">
    <source>
        <dbReference type="SAM" id="Phobius"/>
    </source>
</evidence>
<keyword evidence="1" id="KW-1133">Transmembrane helix</keyword>
<evidence type="ECO:0000313" key="3">
    <source>
        <dbReference type="Proteomes" id="UP001158050"/>
    </source>
</evidence>